<evidence type="ECO:0008006" key="3">
    <source>
        <dbReference type="Google" id="ProtNLM"/>
    </source>
</evidence>
<gene>
    <name evidence="1" type="ORF">PSDVSF_23040</name>
</gene>
<dbReference type="Proteomes" id="UP001053296">
    <property type="component" value="Chromosome"/>
</dbReference>
<name>A0ABM7P7V3_9BACT</name>
<evidence type="ECO:0000313" key="2">
    <source>
        <dbReference type="Proteomes" id="UP001053296"/>
    </source>
</evidence>
<organism evidence="1 2">
    <name type="scientific">Pseudodesulfovibrio sediminis</name>
    <dbReference type="NCBI Taxonomy" id="2810563"/>
    <lineage>
        <taxon>Bacteria</taxon>
        <taxon>Pseudomonadati</taxon>
        <taxon>Thermodesulfobacteriota</taxon>
        <taxon>Desulfovibrionia</taxon>
        <taxon>Desulfovibrionales</taxon>
        <taxon>Desulfovibrionaceae</taxon>
    </lineage>
</organism>
<accession>A0ABM7P7V3</accession>
<sequence length="241" mass="28101">MNYHHFIITRFNINIYDIDFPKRLEDTWLSVRFELFQKYCFPTVKAQKNQDFTWLVLFDAQTPARYKTLISVYAKYHNFEPVYCGAFATIMDTVKERMKQIAPDAEWFVSTRLDNDDALSTGFIHCVQGVVDSLNETDLAPSDTLYINFPNGLQLKEGYFYDFKDATNAFVSLVERADDPHTVFWVDHPCIHDVAPVIQAETSPLWLQVVHDLNVYNYVRGERVDPVGVARHFPCDFDMDE</sequence>
<dbReference type="InterPro" id="IPR021466">
    <property type="entry name" value="Put_rhamnosyl_transferase"/>
</dbReference>
<proteinExistence type="predicted"/>
<dbReference type="Pfam" id="PF11316">
    <property type="entry name" value="Rhamno_transf"/>
    <property type="match status" value="1"/>
</dbReference>
<evidence type="ECO:0000313" key="1">
    <source>
        <dbReference type="EMBL" id="BCS89062.1"/>
    </source>
</evidence>
<reference evidence="1" key="1">
    <citation type="journal article" date="2022" name="Arch. Microbiol.">
        <title>Pseudodesulfovibrio sediminis sp. nov., a mesophilic and neutrophilic sulfate-reducing bacterium isolated from sediment of a brackish lake.</title>
        <authorList>
            <person name="Takahashi A."/>
            <person name="Kojima H."/>
            <person name="Watanabe M."/>
            <person name="Fukui M."/>
        </authorList>
    </citation>
    <scope>NUCLEOTIDE SEQUENCE</scope>
    <source>
        <strain evidence="1">SF6</strain>
    </source>
</reference>
<dbReference type="EMBL" id="AP024485">
    <property type="protein sequence ID" value="BCS89062.1"/>
    <property type="molecule type" value="Genomic_DNA"/>
</dbReference>
<protein>
    <recommendedName>
        <fullName evidence="3">Rhamnosyl transferase</fullName>
    </recommendedName>
</protein>
<keyword evidence="2" id="KW-1185">Reference proteome</keyword>